<dbReference type="PROSITE" id="PS50194">
    <property type="entry name" value="FILAMIN_REPEAT"/>
    <property type="match status" value="1"/>
</dbReference>
<feature type="region of interest" description="Disordered" evidence="1">
    <location>
        <begin position="190"/>
        <end position="212"/>
    </location>
</feature>
<protein>
    <recommendedName>
        <fullName evidence="4">Lipoprotein</fullName>
    </recommendedName>
</protein>
<gene>
    <name evidence="2" type="ORF">PPSIR1_24849</name>
</gene>
<organism evidence="2 3">
    <name type="scientific">Plesiocystis pacifica SIR-1</name>
    <dbReference type="NCBI Taxonomy" id="391625"/>
    <lineage>
        <taxon>Bacteria</taxon>
        <taxon>Pseudomonadati</taxon>
        <taxon>Myxococcota</taxon>
        <taxon>Polyangia</taxon>
        <taxon>Nannocystales</taxon>
        <taxon>Nannocystaceae</taxon>
        <taxon>Plesiocystis</taxon>
    </lineage>
</organism>
<reference evidence="2 3" key="1">
    <citation type="submission" date="2007-06" db="EMBL/GenBank/DDBJ databases">
        <authorList>
            <person name="Shimkets L."/>
            <person name="Ferriera S."/>
            <person name="Johnson J."/>
            <person name="Kravitz S."/>
            <person name="Beeson K."/>
            <person name="Sutton G."/>
            <person name="Rogers Y.-H."/>
            <person name="Friedman R."/>
            <person name="Frazier M."/>
            <person name="Venter J.C."/>
        </authorList>
    </citation>
    <scope>NUCLEOTIDE SEQUENCE [LARGE SCALE GENOMIC DNA]</scope>
    <source>
        <strain evidence="2 3">SIR-1</strain>
    </source>
</reference>
<proteinExistence type="predicted"/>
<keyword evidence="3" id="KW-1185">Reference proteome</keyword>
<comment type="caution">
    <text evidence="2">The sequence shown here is derived from an EMBL/GenBank/DDBJ whole genome shotgun (WGS) entry which is preliminary data.</text>
</comment>
<evidence type="ECO:0000256" key="1">
    <source>
        <dbReference type="SAM" id="MobiDB-lite"/>
    </source>
</evidence>
<feature type="region of interest" description="Disordered" evidence="1">
    <location>
        <begin position="253"/>
        <end position="277"/>
    </location>
</feature>
<evidence type="ECO:0000313" key="2">
    <source>
        <dbReference type="EMBL" id="EDM77472.1"/>
    </source>
</evidence>
<dbReference type="EMBL" id="ABCS01000045">
    <property type="protein sequence ID" value="EDM77472.1"/>
    <property type="molecule type" value="Genomic_DNA"/>
</dbReference>
<sequence length="564" mass="60610">MRPLSRLQKLTRWTAPLALAGLVAGSGCTKQKVMVLVADNHPTINLFGFEESELHHINNTVELHRNVFLVAYDPKKPNTMEWINCPVPAEYKYHAAPGRRVETIHISNEAELQAKVPVNYARFQGYLKAGNAVDFHYVTIGAYELMGAFKIPKGDPDCAKATHYVSTLSVGAFVFAEQVSVEGGIAGQETTTGVGAGLDASRKKASGTSTGDLDSCLDENQAFFDCFTPLQLMMTPIPERNWVDGHETQVVRVEESDGSGYTGPSREQVQQQQQQREAAGVASVDLSLGVDAEVWRPGSFMAHALEQVLLVAQRVNESSNYGFDDKASTVVAGYLRNGQSHSLNRPLEAGAKYAVFATGATDTANLDIIITGPSGQEVAVDQADDNNPAVSFQAPEDGGYQIRLVLTGGSDEFGAMVIMREGGLRIDTDILQGAFQSLLDNATAASSKVIEMGFGSGLVFHENDWALSGTVLYPGETIRQRGLQLDPQSAVFTGVAHDPNMNIDLEIIDANSGASEADTAPDANPLVLIDKPDPNSSYDMRLMYPDSGNGEPALATALILKLGE</sequence>
<evidence type="ECO:0008006" key="4">
    <source>
        <dbReference type="Google" id="ProtNLM"/>
    </source>
</evidence>
<dbReference type="OrthoDB" id="5501945at2"/>
<accession>A6G9G4</accession>
<dbReference type="Proteomes" id="UP000005801">
    <property type="component" value="Unassembled WGS sequence"/>
</dbReference>
<dbReference type="RefSeq" id="WP_006973359.1">
    <property type="nucleotide sequence ID" value="NZ_ABCS01000045.1"/>
</dbReference>
<dbReference type="InterPro" id="IPR017868">
    <property type="entry name" value="Filamin/ABP280_repeat-like"/>
</dbReference>
<dbReference type="PROSITE" id="PS51257">
    <property type="entry name" value="PROKAR_LIPOPROTEIN"/>
    <property type="match status" value="1"/>
</dbReference>
<name>A6G9G4_9BACT</name>
<dbReference type="Gene3D" id="2.60.120.380">
    <property type="match status" value="1"/>
</dbReference>
<dbReference type="AlphaFoldDB" id="A6G9G4"/>
<evidence type="ECO:0000313" key="3">
    <source>
        <dbReference type="Proteomes" id="UP000005801"/>
    </source>
</evidence>